<dbReference type="GO" id="GO:0043565">
    <property type="term" value="F:sequence-specific DNA binding"/>
    <property type="evidence" value="ECO:0007669"/>
    <property type="project" value="InterPro"/>
</dbReference>
<name>A0A1H7N3G1_9GAMM</name>
<keyword evidence="6" id="KW-1185">Reference proteome</keyword>
<gene>
    <name evidence="5" type="ORF">SAMN05216262_1073</name>
</gene>
<accession>A0A1H7N3G1</accession>
<dbReference type="Proteomes" id="UP000199297">
    <property type="component" value="Unassembled WGS sequence"/>
</dbReference>
<dbReference type="OrthoDB" id="5476at2"/>
<dbReference type="SMART" id="SM00344">
    <property type="entry name" value="HTH_ASNC"/>
    <property type="match status" value="1"/>
</dbReference>
<evidence type="ECO:0000313" key="6">
    <source>
        <dbReference type="Proteomes" id="UP000199297"/>
    </source>
</evidence>
<dbReference type="Pfam" id="PF13412">
    <property type="entry name" value="HTH_24"/>
    <property type="match status" value="1"/>
</dbReference>
<keyword evidence="1" id="KW-0805">Transcription regulation</keyword>
<dbReference type="PRINTS" id="PR00033">
    <property type="entry name" value="HTHASNC"/>
</dbReference>
<reference evidence="6" key="1">
    <citation type="submission" date="2016-10" db="EMBL/GenBank/DDBJ databases">
        <authorList>
            <person name="Varghese N."/>
            <person name="Submissions S."/>
        </authorList>
    </citation>
    <scope>NUCLEOTIDE SEQUENCE [LARGE SCALE GENOMIC DNA]</scope>
    <source>
        <strain evidence="6">CGMCC 1.9127</strain>
    </source>
</reference>
<dbReference type="InterPro" id="IPR019887">
    <property type="entry name" value="Tscrpt_reg_AsnC/Lrp_C"/>
</dbReference>
<evidence type="ECO:0000256" key="3">
    <source>
        <dbReference type="ARBA" id="ARBA00023163"/>
    </source>
</evidence>
<feature type="domain" description="HTH asnC-type" evidence="4">
    <location>
        <begin position="2"/>
        <end position="64"/>
    </location>
</feature>
<dbReference type="AlphaFoldDB" id="A0A1H7N3G1"/>
<sequence>MITEAEEKLLNLLKENVRASISELAAKLKVSRATVQVRMAKLERLGVIKAYTLELGESYIENFISAHVAIATEQAKAIQVSSKLLKISEVTKVHSINGEYDLIAIVKTKTTEILDNILYEIAKVDGVVRTNSSIILATKQRR</sequence>
<evidence type="ECO:0000256" key="1">
    <source>
        <dbReference type="ARBA" id="ARBA00023015"/>
    </source>
</evidence>
<dbReference type="GO" id="GO:0006355">
    <property type="term" value="P:regulation of DNA-templated transcription"/>
    <property type="evidence" value="ECO:0007669"/>
    <property type="project" value="UniProtKB-ARBA"/>
</dbReference>
<dbReference type="InterPro" id="IPR011008">
    <property type="entry name" value="Dimeric_a/b-barrel"/>
</dbReference>
<dbReference type="PANTHER" id="PTHR30154">
    <property type="entry name" value="LEUCINE-RESPONSIVE REGULATORY PROTEIN"/>
    <property type="match status" value="1"/>
</dbReference>
<keyword evidence="3" id="KW-0804">Transcription</keyword>
<protein>
    <submittedName>
        <fullName evidence="5">Transcriptional regulator, AsnC family</fullName>
    </submittedName>
</protein>
<dbReference type="Gene3D" id="1.10.10.10">
    <property type="entry name" value="Winged helix-like DNA-binding domain superfamily/Winged helix DNA-binding domain"/>
    <property type="match status" value="1"/>
</dbReference>
<dbReference type="PANTHER" id="PTHR30154:SF53">
    <property type="entry name" value="HTH-TYPE TRANSCRIPTIONAL REGULATOR LRPC"/>
    <property type="match status" value="1"/>
</dbReference>
<dbReference type="EMBL" id="FOBI01000007">
    <property type="protein sequence ID" value="SEL17495.1"/>
    <property type="molecule type" value="Genomic_DNA"/>
</dbReference>
<evidence type="ECO:0000256" key="2">
    <source>
        <dbReference type="ARBA" id="ARBA00023125"/>
    </source>
</evidence>
<dbReference type="Gene3D" id="3.30.70.920">
    <property type="match status" value="1"/>
</dbReference>
<dbReference type="Pfam" id="PF01037">
    <property type="entry name" value="AsnC_trans_reg"/>
    <property type="match status" value="1"/>
</dbReference>
<dbReference type="GO" id="GO:0005829">
    <property type="term" value="C:cytosol"/>
    <property type="evidence" value="ECO:0007669"/>
    <property type="project" value="TreeGrafter"/>
</dbReference>
<dbReference type="STRING" id="641665.GCA_002104455_03459"/>
<dbReference type="InterPro" id="IPR000485">
    <property type="entry name" value="AsnC-type_HTH_dom"/>
</dbReference>
<dbReference type="CDD" id="cd00090">
    <property type="entry name" value="HTH_ARSR"/>
    <property type="match status" value="1"/>
</dbReference>
<dbReference type="GO" id="GO:0043200">
    <property type="term" value="P:response to amino acid"/>
    <property type="evidence" value="ECO:0007669"/>
    <property type="project" value="TreeGrafter"/>
</dbReference>
<dbReference type="PROSITE" id="PS50956">
    <property type="entry name" value="HTH_ASNC_2"/>
    <property type="match status" value="1"/>
</dbReference>
<organism evidence="5 6">
    <name type="scientific">Colwellia chukchiensis</name>
    <dbReference type="NCBI Taxonomy" id="641665"/>
    <lineage>
        <taxon>Bacteria</taxon>
        <taxon>Pseudomonadati</taxon>
        <taxon>Pseudomonadota</taxon>
        <taxon>Gammaproteobacteria</taxon>
        <taxon>Alteromonadales</taxon>
        <taxon>Colwelliaceae</taxon>
        <taxon>Colwellia</taxon>
    </lineage>
</organism>
<dbReference type="InterPro" id="IPR036390">
    <property type="entry name" value="WH_DNA-bd_sf"/>
</dbReference>
<dbReference type="InterPro" id="IPR019888">
    <property type="entry name" value="Tscrpt_reg_AsnC-like"/>
</dbReference>
<dbReference type="RefSeq" id="WP_085284945.1">
    <property type="nucleotide sequence ID" value="NZ_FOBI01000007.1"/>
</dbReference>
<dbReference type="InterPro" id="IPR011991">
    <property type="entry name" value="ArsR-like_HTH"/>
</dbReference>
<dbReference type="InterPro" id="IPR036388">
    <property type="entry name" value="WH-like_DNA-bd_sf"/>
</dbReference>
<evidence type="ECO:0000313" key="5">
    <source>
        <dbReference type="EMBL" id="SEL17495.1"/>
    </source>
</evidence>
<evidence type="ECO:0000259" key="4">
    <source>
        <dbReference type="PROSITE" id="PS50956"/>
    </source>
</evidence>
<keyword evidence="2" id="KW-0238">DNA-binding</keyword>
<proteinExistence type="predicted"/>
<dbReference type="SUPFAM" id="SSF54909">
    <property type="entry name" value="Dimeric alpha+beta barrel"/>
    <property type="match status" value="1"/>
</dbReference>
<dbReference type="SUPFAM" id="SSF46785">
    <property type="entry name" value="Winged helix' DNA-binding domain"/>
    <property type="match status" value="1"/>
</dbReference>